<dbReference type="GO" id="GO:0048041">
    <property type="term" value="P:focal adhesion assembly"/>
    <property type="evidence" value="ECO:0007669"/>
    <property type="project" value="UniProtKB-ARBA"/>
</dbReference>
<dbReference type="InterPro" id="IPR036872">
    <property type="entry name" value="CH_dom_sf"/>
</dbReference>
<feature type="domain" description="Calponin-homology (CH)" evidence="10">
    <location>
        <begin position="109"/>
        <end position="215"/>
    </location>
</feature>
<dbReference type="FunFam" id="1.20.58.60:FF:000002">
    <property type="entry name" value="Actinin, alpha 1"/>
    <property type="match status" value="1"/>
</dbReference>
<evidence type="ECO:0000256" key="9">
    <source>
        <dbReference type="SAM" id="Coils"/>
    </source>
</evidence>
<dbReference type="FunFam" id="1.10.418.10:FF:000088">
    <property type="entry name" value="Alpha-actinin, sarcomeric"/>
    <property type="match status" value="1"/>
</dbReference>
<dbReference type="PROSITE" id="PS50021">
    <property type="entry name" value="CH"/>
    <property type="match status" value="2"/>
</dbReference>
<dbReference type="PROSITE" id="PS00020">
    <property type="entry name" value="ACTININ_2"/>
    <property type="match status" value="1"/>
</dbReference>
<dbReference type="SUPFAM" id="SSF47473">
    <property type="entry name" value="EF-hand"/>
    <property type="match status" value="1"/>
</dbReference>
<dbReference type="GO" id="GO:0031143">
    <property type="term" value="C:pseudopodium"/>
    <property type="evidence" value="ECO:0007669"/>
    <property type="project" value="UniProtKB-ARBA"/>
</dbReference>
<evidence type="ECO:0000313" key="12">
    <source>
        <dbReference type="Ensembl" id="ENSMLEP00000026320.1"/>
    </source>
</evidence>
<dbReference type="Proteomes" id="UP000233140">
    <property type="component" value="Unassembled WGS sequence"/>
</dbReference>
<dbReference type="InterPro" id="IPR001589">
    <property type="entry name" value="Actinin_actin-bd_CS"/>
</dbReference>
<comment type="subcellular location">
    <subcellularLocation>
        <location evidence="1">Cytoplasm</location>
        <location evidence="1">Myofibril</location>
        <location evidence="1">Sarcomere</location>
        <location evidence="1">Z line</location>
    </subcellularLocation>
</comment>
<dbReference type="InterPro" id="IPR018159">
    <property type="entry name" value="Spectrin/alpha-actinin"/>
</dbReference>
<dbReference type="AlphaFoldDB" id="A0A2K5ZF06"/>
<dbReference type="FunFam" id="1.10.238.10:FF:000018">
    <property type="entry name" value="Actinin, alpha 1"/>
    <property type="match status" value="1"/>
</dbReference>
<dbReference type="InterPro" id="IPR002048">
    <property type="entry name" value="EF_hand_dom"/>
</dbReference>
<dbReference type="Gene3D" id="1.10.418.10">
    <property type="entry name" value="Calponin-like domain"/>
    <property type="match status" value="2"/>
</dbReference>
<dbReference type="SMART" id="SM00033">
    <property type="entry name" value="CH"/>
    <property type="match status" value="2"/>
</dbReference>
<name>A0A2K5ZF06_MANLE</name>
<dbReference type="CDD" id="cd00176">
    <property type="entry name" value="SPEC"/>
    <property type="match status" value="1"/>
</dbReference>
<dbReference type="InterPro" id="IPR002017">
    <property type="entry name" value="Spectrin_repeat"/>
</dbReference>
<dbReference type="Gene3D" id="1.20.58.60">
    <property type="match status" value="4"/>
</dbReference>
<dbReference type="Pfam" id="PF13499">
    <property type="entry name" value="EF-hand_7"/>
    <property type="match status" value="1"/>
</dbReference>
<dbReference type="InterPro" id="IPR014837">
    <property type="entry name" value="EF-hand_Ca_insen"/>
</dbReference>
<dbReference type="GO" id="GO:0015629">
    <property type="term" value="C:actin cytoskeleton"/>
    <property type="evidence" value="ECO:0007669"/>
    <property type="project" value="UniProtKB-ARBA"/>
</dbReference>
<dbReference type="FunFam" id="1.10.238.10:FF:000004">
    <property type="entry name" value="Actinin alpha 1"/>
    <property type="match status" value="1"/>
</dbReference>
<evidence type="ECO:0000256" key="4">
    <source>
        <dbReference type="ARBA" id="ARBA00022723"/>
    </source>
</evidence>
<dbReference type="GeneTree" id="ENSGT00940000153968"/>
<reference evidence="12" key="2">
    <citation type="submission" date="2025-09" db="UniProtKB">
        <authorList>
            <consortium name="Ensembl"/>
        </authorList>
    </citation>
    <scope>IDENTIFICATION</scope>
</reference>
<feature type="coiled-coil region" evidence="9">
    <location>
        <begin position="629"/>
        <end position="663"/>
    </location>
</feature>
<dbReference type="SMART" id="SM00054">
    <property type="entry name" value="EFh"/>
    <property type="match status" value="2"/>
</dbReference>
<dbReference type="CDD" id="cd00051">
    <property type="entry name" value="EFh"/>
    <property type="match status" value="1"/>
</dbReference>
<evidence type="ECO:0000256" key="6">
    <source>
        <dbReference type="ARBA" id="ARBA00022837"/>
    </source>
</evidence>
<keyword evidence="4" id="KW-0479">Metal-binding</keyword>
<sequence length="852" mass="98552">TFTAWCNSHLRKAGTQIENIEEDFRNGLKLMLLLEVISGERLPKPDRGKMRFHKIANVNKALDYIASKGVKLVSIGAEEIVDGNVKMTLGMIWTIILRFAIQDISVEETSAKEGLLLWCQRKTAPYRNVNIQNFHTSWKDGLGLCALIHRHRPDLIDYSKLNKDDPIGNINLAMEVAEKHLDIPKMLDAEDIVNTPKPDERAIMTYVSCFYHAFAGAEQAETAANRICKVLAVNQENERLMEEYERLASELLEWIRRTIPWLENRTPEKTMQAMQKKLEDFRDYRRKHKPPKVQEKCQLEINFNTLQTKLRISNRPAFMPSEGKMVSDIAGAWQRLEQAEKGYEEWLLNEIRRLERLEHLAEKFRQKASTHETWAYGKEQILLQKDYESASLTEVRALLRKHEAFESDLAAHQDRVEQIAAIAQELNELDYHDAVNVNDRCQKICDQWDRLGTLTQKRREALERMEKLLETIDQLHLEFAKRAAPFNNWMEGAMEDLQDMFIVHSIEEIQSLITAHEQFKATLPEADGERQSIMAIQNEVEKVIQSYSIRISSSNPYSTVTMDELRTKWDKVKQLVPIRDQSLQEELARQHANERLRRQFAAQANAIGPWIQNKMEEIARSSIQITGALEDQMNQLKQYEHNIINYKNNIDKLEGDHQLIQEALVFDNKHTNYTMEHIRVGWELLLTTIARTINEVETQILTRDAKGITQEQMNEFRASFNHFDRRKNGLMDHEDFRACLISMGYDLGEAEFARIMTLVDPNGQGTVTFQSFIDFMTRETADTDTAEQVIASFRILASDKPYILAEELRRELPPDQAQYCIKRMPAYSGPGSVPGALDYTAFSSALYGESDL</sequence>
<keyword evidence="7" id="KW-0009">Actin-binding</keyword>
<dbReference type="Pfam" id="PF00435">
    <property type="entry name" value="Spectrin"/>
    <property type="match status" value="4"/>
</dbReference>
<dbReference type="SMART" id="SM00150">
    <property type="entry name" value="SPEC"/>
    <property type="match status" value="3"/>
</dbReference>
<organism evidence="12 13">
    <name type="scientific">Mandrillus leucophaeus</name>
    <name type="common">Drill</name>
    <name type="synonym">Papio leucophaeus</name>
    <dbReference type="NCBI Taxonomy" id="9568"/>
    <lineage>
        <taxon>Eukaryota</taxon>
        <taxon>Metazoa</taxon>
        <taxon>Chordata</taxon>
        <taxon>Craniata</taxon>
        <taxon>Vertebrata</taxon>
        <taxon>Euteleostomi</taxon>
        <taxon>Mammalia</taxon>
        <taxon>Eutheria</taxon>
        <taxon>Euarchontoglires</taxon>
        <taxon>Primates</taxon>
        <taxon>Haplorrhini</taxon>
        <taxon>Catarrhini</taxon>
        <taxon>Cercopithecidae</taxon>
        <taxon>Cercopithecinae</taxon>
        <taxon>Mandrillus</taxon>
    </lineage>
</organism>
<dbReference type="GO" id="GO:0097435">
    <property type="term" value="P:supramolecular fiber organization"/>
    <property type="evidence" value="ECO:0007669"/>
    <property type="project" value="UniProtKB-ARBA"/>
</dbReference>
<feature type="domain" description="EF-hand" evidence="11">
    <location>
        <begin position="747"/>
        <end position="782"/>
    </location>
</feature>
<dbReference type="InterPro" id="IPR011992">
    <property type="entry name" value="EF-hand-dom_pair"/>
</dbReference>
<evidence type="ECO:0000256" key="8">
    <source>
        <dbReference type="ARBA" id="ARBA00043249"/>
    </source>
</evidence>
<dbReference type="GO" id="GO:0005509">
    <property type="term" value="F:calcium ion binding"/>
    <property type="evidence" value="ECO:0007669"/>
    <property type="project" value="InterPro"/>
</dbReference>
<evidence type="ECO:0000259" key="11">
    <source>
        <dbReference type="PROSITE" id="PS50222"/>
    </source>
</evidence>
<dbReference type="Pfam" id="PF08726">
    <property type="entry name" value="EFhand_Ca_insen"/>
    <property type="match status" value="1"/>
</dbReference>
<comment type="similarity">
    <text evidence="2">Belongs to the alpha-actinin family.</text>
</comment>
<keyword evidence="9" id="KW-0175">Coiled coil</keyword>
<dbReference type="InterPro" id="IPR001715">
    <property type="entry name" value="CH_dom"/>
</dbReference>
<feature type="coiled-coil region" evidence="9">
    <location>
        <begin position="230"/>
        <end position="257"/>
    </location>
</feature>
<evidence type="ECO:0000256" key="2">
    <source>
        <dbReference type="ARBA" id="ARBA00010255"/>
    </source>
</evidence>
<dbReference type="SMART" id="SM01184">
    <property type="entry name" value="efhand_Ca_insen"/>
    <property type="match status" value="1"/>
</dbReference>
<accession>A0A2K5ZF06</accession>
<dbReference type="Gene3D" id="1.10.238.10">
    <property type="entry name" value="EF-hand"/>
    <property type="match status" value="2"/>
</dbReference>
<dbReference type="Ensembl" id="ENSMLET00000049857.1">
    <property type="protein sequence ID" value="ENSMLEP00000026320.1"/>
    <property type="gene ID" value="ENSMLEG00000037171.1"/>
</dbReference>
<keyword evidence="3" id="KW-0963">Cytoplasm</keyword>
<dbReference type="FunFam" id="1.20.58.60:FF:000003">
    <property type="entry name" value="Actinin, alpha 1"/>
    <property type="match status" value="1"/>
</dbReference>
<evidence type="ECO:0000313" key="13">
    <source>
        <dbReference type="Proteomes" id="UP000233140"/>
    </source>
</evidence>
<dbReference type="GO" id="GO:0048646">
    <property type="term" value="P:anatomical structure formation involved in morphogenesis"/>
    <property type="evidence" value="ECO:0007669"/>
    <property type="project" value="UniProtKB-ARBA"/>
</dbReference>
<dbReference type="SUPFAM" id="SSF47576">
    <property type="entry name" value="Calponin-homology domain, CH-domain"/>
    <property type="match status" value="1"/>
</dbReference>
<proteinExistence type="inferred from homology"/>
<dbReference type="GO" id="GO:0031093">
    <property type="term" value="C:platelet alpha granule lumen"/>
    <property type="evidence" value="ECO:0007669"/>
    <property type="project" value="UniProtKB-ARBA"/>
</dbReference>
<dbReference type="GO" id="GO:0044325">
    <property type="term" value="F:transmembrane transporter binding"/>
    <property type="evidence" value="ECO:0007669"/>
    <property type="project" value="UniProtKB-ARBA"/>
</dbReference>
<evidence type="ECO:0000256" key="1">
    <source>
        <dbReference type="ARBA" id="ARBA00004216"/>
    </source>
</evidence>
<dbReference type="GO" id="GO:0030018">
    <property type="term" value="C:Z disc"/>
    <property type="evidence" value="ECO:0007669"/>
    <property type="project" value="UniProtKB-SubCell"/>
</dbReference>
<evidence type="ECO:0000256" key="5">
    <source>
        <dbReference type="ARBA" id="ARBA00022737"/>
    </source>
</evidence>
<dbReference type="GO" id="GO:0030054">
    <property type="term" value="C:cell junction"/>
    <property type="evidence" value="ECO:0007669"/>
    <property type="project" value="UniProtKB-ARBA"/>
</dbReference>
<dbReference type="Pfam" id="PF00307">
    <property type="entry name" value="CH"/>
    <property type="match status" value="2"/>
</dbReference>
<dbReference type="FunFam" id="1.20.58.60:FF:000004">
    <property type="entry name" value="Actinin alpha 1"/>
    <property type="match status" value="1"/>
</dbReference>
<dbReference type="PANTHER" id="PTHR11915">
    <property type="entry name" value="SPECTRIN/FILAMIN RELATED CYTOSKELETAL PROTEIN"/>
    <property type="match status" value="1"/>
</dbReference>
<dbReference type="CDD" id="cd21216">
    <property type="entry name" value="CH_ACTN_rpt2"/>
    <property type="match status" value="1"/>
</dbReference>
<gene>
    <name evidence="12" type="primary">ACTN2</name>
</gene>
<evidence type="ECO:0000259" key="10">
    <source>
        <dbReference type="PROSITE" id="PS50021"/>
    </source>
</evidence>
<feature type="coiled-coil region" evidence="9">
    <location>
        <begin position="395"/>
        <end position="478"/>
    </location>
</feature>
<dbReference type="GO" id="GO:0005178">
    <property type="term" value="F:integrin binding"/>
    <property type="evidence" value="ECO:0007669"/>
    <property type="project" value="UniProtKB-ARBA"/>
</dbReference>
<feature type="domain" description="Calponin-homology (CH)" evidence="10">
    <location>
        <begin position="1"/>
        <end position="100"/>
    </location>
</feature>
<dbReference type="SUPFAM" id="SSF46966">
    <property type="entry name" value="Spectrin repeat"/>
    <property type="match status" value="4"/>
</dbReference>
<keyword evidence="5" id="KW-0677">Repeat</keyword>
<dbReference type="FunFam" id="1.20.58.60:FF:000005">
    <property type="entry name" value="Actinin alpha 1"/>
    <property type="match status" value="1"/>
</dbReference>
<evidence type="ECO:0000256" key="3">
    <source>
        <dbReference type="ARBA" id="ARBA00022490"/>
    </source>
</evidence>
<protein>
    <recommendedName>
        <fullName evidence="8">F-actin cross-linking protein</fullName>
    </recommendedName>
</protein>
<keyword evidence="6" id="KW-0106">Calcium</keyword>
<dbReference type="CDD" id="cd21214">
    <property type="entry name" value="CH_ACTN_rpt1"/>
    <property type="match status" value="1"/>
</dbReference>
<dbReference type="PROSITE" id="PS50222">
    <property type="entry name" value="EF_HAND_2"/>
    <property type="match status" value="2"/>
</dbReference>
<reference evidence="12" key="1">
    <citation type="submission" date="2025-08" db="UniProtKB">
        <authorList>
            <consortium name="Ensembl"/>
        </authorList>
    </citation>
    <scope>IDENTIFICATION</scope>
</reference>
<evidence type="ECO:0000256" key="7">
    <source>
        <dbReference type="ARBA" id="ARBA00023203"/>
    </source>
</evidence>
<dbReference type="GO" id="GO:0003779">
    <property type="term" value="F:actin binding"/>
    <property type="evidence" value="ECO:0007669"/>
    <property type="project" value="UniProtKB-KW"/>
</dbReference>
<keyword evidence="13" id="KW-1185">Reference proteome</keyword>
<dbReference type="FunFam" id="1.10.418.10:FF:000001">
    <property type="entry name" value="Actinin alpha 1"/>
    <property type="match status" value="1"/>
</dbReference>
<feature type="domain" description="EF-hand" evidence="11">
    <location>
        <begin position="711"/>
        <end position="746"/>
    </location>
</feature>